<gene>
    <name evidence="1" type="ORF">Naga_100089g8</name>
</gene>
<dbReference type="EMBL" id="AZIL01001005">
    <property type="protein sequence ID" value="EWM25238.1"/>
    <property type="molecule type" value="Genomic_DNA"/>
</dbReference>
<dbReference type="AlphaFoldDB" id="W7TP20"/>
<evidence type="ECO:0000313" key="2">
    <source>
        <dbReference type="Proteomes" id="UP000019335"/>
    </source>
</evidence>
<proteinExistence type="predicted"/>
<reference evidence="1 2" key="1">
    <citation type="journal article" date="2014" name="Mol. Plant">
        <title>Chromosome Scale Genome Assembly and Transcriptome Profiling of Nannochloropsis gaditana in Nitrogen Depletion.</title>
        <authorList>
            <person name="Corteggiani Carpinelli E."/>
            <person name="Telatin A."/>
            <person name="Vitulo N."/>
            <person name="Forcato C."/>
            <person name="D'Angelo M."/>
            <person name="Schiavon R."/>
            <person name="Vezzi A."/>
            <person name="Giacometti G.M."/>
            <person name="Morosinotto T."/>
            <person name="Valle G."/>
        </authorList>
    </citation>
    <scope>NUCLEOTIDE SEQUENCE [LARGE SCALE GENOMIC DNA]</scope>
    <source>
        <strain evidence="1 2">B-31</strain>
    </source>
</reference>
<organism evidence="1 2">
    <name type="scientific">Nannochloropsis gaditana</name>
    <dbReference type="NCBI Taxonomy" id="72520"/>
    <lineage>
        <taxon>Eukaryota</taxon>
        <taxon>Sar</taxon>
        <taxon>Stramenopiles</taxon>
        <taxon>Ochrophyta</taxon>
        <taxon>Eustigmatophyceae</taxon>
        <taxon>Eustigmatales</taxon>
        <taxon>Monodopsidaceae</taxon>
        <taxon>Nannochloropsis</taxon>
    </lineage>
</organism>
<name>W7TP20_9STRA</name>
<keyword evidence="2" id="KW-1185">Reference proteome</keyword>
<accession>W7TP20</accession>
<dbReference type="Proteomes" id="UP000019335">
    <property type="component" value="Chromosome 11"/>
</dbReference>
<evidence type="ECO:0000313" key="1">
    <source>
        <dbReference type="EMBL" id="EWM25238.1"/>
    </source>
</evidence>
<comment type="caution">
    <text evidence="1">The sequence shown here is derived from an EMBL/GenBank/DDBJ whole genome shotgun (WGS) entry which is preliminary data.</text>
</comment>
<sequence>MPNAERSCLGCFVHDSRVFNAKWAAAASLLFSSISQFIETKLRLHQRSVCSICIYRFKMIARVDHFTKSLTRNKPHQEFWKPMHHMGNKRCYLRFLHSADTFSRLGEIKLMA</sequence>
<protein>
    <submittedName>
        <fullName evidence="1">Uncharacterized protein</fullName>
    </submittedName>
</protein>